<comment type="caution">
    <text evidence="2">The sequence shown here is derived from an EMBL/GenBank/DDBJ whole genome shotgun (WGS) entry which is preliminary data.</text>
</comment>
<gene>
    <name evidence="2" type="ORF">L1049_004125</name>
</gene>
<accession>A0AAP0WZZ9</accession>
<evidence type="ECO:0000256" key="1">
    <source>
        <dbReference type="SAM" id="SignalP"/>
    </source>
</evidence>
<dbReference type="EMBL" id="JBBPBK010000007">
    <property type="protein sequence ID" value="KAK9281230.1"/>
    <property type="molecule type" value="Genomic_DNA"/>
</dbReference>
<dbReference type="Proteomes" id="UP001415857">
    <property type="component" value="Unassembled WGS sequence"/>
</dbReference>
<keyword evidence="1" id="KW-0732">Signal</keyword>
<name>A0AAP0WZZ9_LIQFO</name>
<evidence type="ECO:0000313" key="2">
    <source>
        <dbReference type="EMBL" id="KAK9281230.1"/>
    </source>
</evidence>
<proteinExistence type="predicted"/>
<organism evidence="2 3">
    <name type="scientific">Liquidambar formosana</name>
    <name type="common">Formosan gum</name>
    <dbReference type="NCBI Taxonomy" id="63359"/>
    <lineage>
        <taxon>Eukaryota</taxon>
        <taxon>Viridiplantae</taxon>
        <taxon>Streptophyta</taxon>
        <taxon>Embryophyta</taxon>
        <taxon>Tracheophyta</taxon>
        <taxon>Spermatophyta</taxon>
        <taxon>Magnoliopsida</taxon>
        <taxon>eudicotyledons</taxon>
        <taxon>Gunneridae</taxon>
        <taxon>Pentapetalae</taxon>
        <taxon>Saxifragales</taxon>
        <taxon>Altingiaceae</taxon>
        <taxon>Liquidambar</taxon>
    </lineage>
</organism>
<dbReference type="AlphaFoldDB" id="A0AAP0WZZ9"/>
<feature type="chain" id="PRO_5042816123" evidence="1">
    <location>
        <begin position="29"/>
        <end position="112"/>
    </location>
</feature>
<evidence type="ECO:0000313" key="3">
    <source>
        <dbReference type="Proteomes" id="UP001415857"/>
    </source>
</evidence>
<feature type="signal peptide" evidence="1">
    <location>
        <begin position="1"/>
        <end position="28"/>
    </location>
</feature>
<sequence length="112" mass="12761">MDMMRYRYANSVFFYALVLCCAVLPCSGAFKQGESRLDGAYIHKYVRNLTLSHFGAKSLKEKLLPQLEEWVHKTLSTWSSHESIEVKDAAATVSNAYLLELLALRALGSWHY</sequence>
<keyword evidence="3" id="KW-1185">Reference proteome</keyword>
<protein>
    <submittedName>
        <fullName evidence="2">Uncharacterized protein</fullName>
    </submittedName>
</protein>
<reference evidence="2 3" key="1">
    <citation type="journal article" date="2024" name="Plant J.">
        <title>Genome sequences and population genomics reveal climatic adaptation and genomic divergence between two closely related sweetgum species.</title>
        <authorList>
            <person name="Xu W.Q."/>
            <person name="Ren C.Q."/>
            <person name="Zhang X.Y."/>
            <person name="Comes H.P."/>
            <person name="Liu X.H."/>
            <person name="Li Y.G."/>
            <person name="Kettle C.J."/>
            <person name="Jalonen R."/>
            <person name="Gaisberger H."/>
            <person name="Ma Y.Z."/>
            <person name="Qiu Y.X."/>
        </authorList>
    </citation>
    <scope>NUCLEOTIDE SEQUENCE [LARGE SCALE GENOMIC DNA]</scope>
    <source>
        <strain evidence="2">Hangzhou</strain>
    </source>
</reference>